<accession>W1NS35</accession>
<dbReference type="Gramene" id="ERM98697">
    <property type="protein sequence ID" value="ERM98697"/>
    <property type="gene ID" value="AMTR_s00109p00137470"/>
</dbReference>
<name>W1NS35_AMBTC</name>
<organism evidence="2 3">
    <name type="scientific">Amborella trichopoda</name>
    <dbReference type="NCBI Taxonomy" id="13333"/>
    <lineage>
        <taxon>Eukaryota</taxon>
        <taxon>Viridiplantae</taxon>
        <taxon>Streptophyta</taxon>
        <taxon>Embryophyta</taxon>
        <taxon>Tracheophyta</taxon>
        <taxon>Spermatophyta</taxon>
        <taxon>Magnoliopsida</taxon>
        <taxon>Amborellales</taxon>
        <taxon>Amborellaceae</taxon>
        <taxon>Amborella</taxon>
    </lineage>
</organism>
<dbReference type="AlphaFoldDB" id="W1NS35"/>
<feature type="region of interest" description="Disordered" evidence="1">
    <location>
        <begin position="171"/>
        <end position="196"/>
    </location>
</feature>
<dbReference type="Proteomes" id="UP000017836">
    <property type="component" value="Unassembled WGS sequence"/>
</dbReference>
<sequence length="334" mass="37528">MASDKQIEENFFEFSSSTDQTFHRICCNSMPENYLFIDSSLHSSTIFHHENDYQAKNLHELQAMAFQAFNETRASRARSNGLESEKLSPDVTKTKELSRDTTKLEVLCPENAKMEDLRAMRASSNIKGIEENWDTRYKSICFFRPKPRSFKFSGEDSGGGSKISFEDFGPNYGNLKTSNQDSNQKPGRLKISGDDRGKKGKEFMFSGKKMYSFTIPGDYSGHDAGNFEFSGEQSDTKSDAATLGDWNSKDENGIIGNEEESSVENEMGIIEFGENISGEENDNERGVIGFDEDIFRKEGVKEKMRVLGEMVGMNIEKPGELIGEVVRFSFVAGC</sequence>
<reference evidence="3" key="1">
    <citation type="journal article" date="2013" name="Science">
        <title>The Amborella genome and the evolution of flowering plants.</title>
        <authorList>
            <consortium name="Amborella Genome Project"/>
        </authorList>
    </citation>
    <scope>NUCLEOTIDE SEQUENCE [LARGE SCALE GENOMIC DNA]</scope>
</reference>
<gene>
    <name evidence="2" type="ORF">AMTR_s00109p00137470</name>
</gene>
<protein>
    <submittedName>
        <fullName evidence="2">Uncharacterized protein</fullName>
    </submittedName>
</protein>
<evidence type="ECO:0000313" key="2">
    <source>
        <dbReference type="EMBL" id="ERM98697.1"/>
    </source>
</evidence>
<dbReference type="EMBL" id="KI395307">
    <property type="protein sequence ID" value="ERM98697.1"/>
    <property type="molecule type" value="Genomic_DNA"/>
</dbReference>
<dbReference type="HOGENOM" id="CLU_832471_0_0_1"/>
<evidence type="ECO:0000313" key="3">
    <source>
        <dbReference type="Proteomes" id="UP000017836"/>
    </source>
</evidence>
<proteinExistence type="predicted"/>
<evidence type="ECO:0000256" key="1">
    <source>
        <dbReference type="SAM" id="MobiDB-lite"/>
    </source>
</evidence>
<feature type="region of interest" description="Disordered" evidence="1">
    <location>
        <begin position="231"/>
        <end position="254"/>
    </location>
</feature>
<feature type="compositionally biased region" description="Polar residues" evidence="1">
    <location>
        <begin position="174"/>
        <end position="185"/>
    </location>
</feature>
<keyword evidence="3" id="KW-1185">Reference proteome</keyword>